<dbReference type="OMA" id="HEIWEEQ"/>
<keyword evidence="17" id="KW-0804">Transcription</keyword>
<evidence type="ECO:0000256" key="3">
    <source>
        <dbReference type="ARBA" id="ARBA00010386"/>
    </source>
</evidence>
<keyword evidence="13" id="KW-0805">Transcription regulation</keyword>
<keyword evidence="7" id="KW-0597">Phosphoprotein</keyword>
<protein>
    <recommendedName>
        <fullName evidence="4">Pinin</fullName>
    </recommendedName>
</protein>
<keyword evidence="6" id="KW-1017">Isopeptide bond</keyword>
<keyword evidence="25" id="KW-1185">Reference proteome</keyword>
<evidence type="ECO:0000313" key="25">
    <source>
        <dbReference type="Proteomes" id="UP000245119"/>
    </source>
</evidence>
<proteinExistence type="inferred from homology"/>
<keyword evidence="12" id="KW-0007">Acetylation</keyword>
<dbReference type="InterPro" id="IPR039853">
    <property type="entry name" value="Pinin"/>
</dbReference>
<dbReference type="AlphaFoldDB" id="A0A2T7NX75"/>
<dbReference type="GO" id="GO:0003677">
    <property type="term" value="F:DNA binding"/>
    <property type="evidence" value="ECO:0007669"/>
    <property type="project" value="UniProtKB-KW"/>
</dbReference>
<evidence type="ECO:0000256" key="21">
    <source>
        <dbReference type="SAM" id="MobiDB-lite"/>
    </source>
</evidence>
<dbReference type="InterPro" id="IPR006787">
    <property type="entry name" value="Pinin_SDK_N"/>
</dbReference>
<dbReference type="GO" id="GO:0008380">
    <property type="term" value="P:RNA splicing"/>
    <property type="evidence" value="ECO:0007669"/>
    <property type="project" value="UniProtKB-KW"/>
</dbReference>
<keyword evidence="14" id="KW-0175">Coiled coil</keyword>
<keyword evidence="18" id="KW-0508">mRNA splicing</keyword>
<keyword evidence="19" id="KW-0539">Nucleus</keyword>
<evidence type="ECO:0000256" key="13">
    <source>
        <dbReference type="ARBA" id="ARBA00023015"/>
    </source>
</evidence>
<evidence type="ECO:0000256" key="8">
    <source>
        <dbReference type="ARBA" id="ARBA00022664"/>
    </source>
</evidence>
<comment type="subunit">
    <text evidence="20">Found in a mRNA splicing-dependent exon junction complex (EJC). Found in a complex with SR proteins. Found in a mRNP complex with RNPS1. Component of the PSAP complex consisting of RNPS1, SAP18 and PNN. Interacts with PNISR, CTBP1, CTBP2, KRT8, KRT18, KRT19, PS1D/PNO40, PPIG, RNPS1, SFRS4 and SRRM2. Identified in the spliceosome C complex.</text>
</comment>
<evidence type="ECO:0000256" key="9">
    <source>
        <dbReference type="ARBA" id="ARBA00022728"/>
    </source>
</evidence>
<evidence type="ECO:0000259" key="22">
    <source>
        <dbReference type="Pfam" id="PF04696"/>
    </source>
</evidence>
<comment type="similarity">
    <text evidence="3">Belongs to the pinin family.</text>
</comment>
<evidence type="ECO:0000256" key="11">
    <source>
        <dbReference type="ARBA" id="ARBA00022949"/>
    </source>
</evidence>
<dbReference type="GO" id="GO:0030057">
    <property type="term" value="C:desmosome"/>
    <property type="evidence" value="ECO:0007669"/>
    <property type="project" value="UniProtKB-SubCell"/>
</dbReference>
<comment type="caution">
    <text evidence="24">The sequence shown here is derived from an EMBL/GenBank/DDBJ whole genome shotgun (WGS) entry which is preliminary data.</text>
</comment>
<keyword evidence="10" id="KW-0832">Ubl conjugation</keyword>
<evidence type="ECO:0000259" key="23">
    <source>
        <dbReference type="Pfam" id="PF04697"/>
    </source>
</evidence>
<evidence type="ECO:0000256" key="7">
    <source>
        <dbReference type="ARBA" id="ARBA00022553"/>
    </source>
</evidence>
<dbReference type="Pfam" id="PF04696">
    <property type="entry name" value="Pinin_SDK_memA"/>
    <property type="match status" value="1"/>
</dbReference>
<dbReference type="PANTHER" id="PTHR12707:SF0">
    <property type="entry name" value="PININ"/>
    <property type="match status" value="1"/>
</dbReference>
<evidence type="ECO:0000256" key="2">
    <source>
        <dbReference type="ARBA" id="ARBA00004568"/>
    </source>
</evidence>
<sequence length="503" mass="57098">MAEMSGVSILQHEIEKAKDKLKDVNENIKKLTGRDPEDLRSVKSRQQEARGRGRLFTLARRGIMPAESPGGPPAKKRMMAGAFARLGPMIGRRREREDSGDEDEPPNKLTVHSSVVATPKEVRSRKECLQEQSNDKEGLQRNRRMFGLLLGTLQKFKTEARAQDEKVQQRRMIEKKLEEDAEREKEHYRQETKLLIEESQLEQAKISRLQQKMELVNEHEALAAETRKLQNFLCTRAKPRIFWLPKALNSAAESKLKESKKVVEKMLKDKQEALEREINEVMEREQQREERIRMRLRQDANLLDKENNSKSGRTGTDGGSRQSRDKKGSSGAHKEAKKKSVEMQYDDEEEEMEEEDEVTRIELGDREVAGGDKGKRGEEGKAKELTVNEKPEEGKKVESDKGGYDDGNNTDVDYNDDEMASEGEMPQHKSSLGEGEMLVVGESSVMTSKEQRKEEGGEDRWKEVALIQSTDQASVADANAELFSSGALQRTVEEGVVEEAANE</sequence>
<evidence type="ECO:0000256" key="1">
    <source>
        <dbReference type="ARBA" id="ARBA00004324"/>
    </source>
</evidence>
<evidence type="ECO:0000256" key="16">
    <source>
        <dbReference type="ARBA" id="ARBA00023159"/>
    </source>
</evidence>
<name>A0A2T7NX75_POMCA</name>
<feature type="region of interest" description="Disordered" evidence="21">
    <location>
        <begin position="295"/>
        <end position="435"/>
    </location>
</feature>
<keyword evidence="16" id="KW-0010">Activator</keyword>
<dbReference type="Proteomes" id="UP000245119">
    <property type="component" value="Linkage Group LG8"/>
</dbReference>
<evidence type="ECO:0000256" key="20">
    <source>
        <dbReference type="ARBA" id="ARBA00025916"/>
    </source>
</evidence>
<feature type="domain" description="Pinin/SDK" evidence="23">
    <location>
        <begin position="7"/>
        <end position="132"/>
    </location>
</feature>
<feature type="compositionally biased region" description="Basic and acidic residues" evidence="21">
    <location>
        <begin position="322"/>
        <end position="341"/>
    </location>
</feature>
<comment type="subcellular location">
    <subcellularLocation>
        <location evidence="2">Cell junction</location>
        <location evidence="2">Desmosome</location>
    </subcellularLocation>
    <subcellularLocation>
        <location evidence="1">Nucleus speckle</location>
    </subcellularLocation>
</comment>
<feature type="compositionally biased region" description="Acidic residues" evidence="21">
    <location>
        <begin position="344"/>
        <end position="357"/>
    </location>
</feature>
<reference evidence="24 25" key="1">
    <citation type="submission" date="2018-04" db="EMBL/GenBank/DDBJ databases">
        <title>The genome of golden apple snail Pomacea canaliculata provides insight into stress tolerance and invasive adaptation.</title>
        <authorList>
            <person name="Liu C."/>
            <person name="Liu B."/>
            <person name="Ren Y."/>
            <person name="Zhang Y."/>
            <person name="Wang H."/>
            <person name="Li S."/>
            <person name="Jiang F."/>
            <person name="Yin L."/>
            <person name="Zhang G."/>
            <person name="Qian W."/>
            <person name="Fan W."/>
        </authorList>
    </citation>
    <scope>NUCLEOTIDE SEQUENCE [LARGE SCALE GENOMIC DNA]</scope>
    <source>
        <strain evidence="24">SZHN2017</strain>
        <tissue evidence="24">Muscle</tissue>
    </source>
</reference>
<dbReference type="GO" id="GO:0071013">
    <property type="term" value="C:catalytic step 2 spliceosome"/>
    <property type="evidence" value="ECO:0007669"/>
    <property type="project" value="TreeGrafter"/>
</dbReference>
<evidence type="ECO:0000256" key="4">
    <source>
        <dbReference type="ARBA" id="ARBA00020056"/>
    </source>
</evidence>
<feature type="compositionally biased region" description="Basic and acidic residues" evidence="21">
    <location>
        <begin position="27"/>
        <end position="51"/>
    </location>
</feature>
<evidence type="ECO:0000256" key="12">
    <source>
        <dbReference type="ARBA" id="ARBA00022990"/>
    </source>
</evidence>
<keyword evidence="5" id="KW-0488">Methylation</keyword>
<evidence type="ECO:0000313" key="24">
    <source>
        <dbReference type="EMBL" id="PVD25770.1"/>
    </source>
</evidence>
<accession>A0A2T7NX75</accession>
<dbReference type="Pfam" id="PF04697">
    <property type="entry name" value="Pinin_SDK_N"/>
    <property type="match status" value="1"/>
</dbReference>
<gene>
    <name evidence="24" type="ORF">C0Q70_13430</name>
</gene>
<evidence type="ECO:0000256" key="17">
    <source>
        <dbReference type="ARBA" id="ARBA00023163"/>
    </source>
</evidence>
<feature type="compositionally biased region" description="Basic and acidic residues" evidence="21">
    <location>
        <begin position="358"/>
        <end position="404"/>
    </location>
</feature>
<evidence type="ECO:0000256" key="5">
    <source>
        <dbReference type="ARBA" id="ARBA00022481"/>
    </source>
</evidence>
<evidence type="ECO:0000256" key="18">
    <source>
        <dbReference type="ARBA" id="ARBA00023187"/>
    </source>
</evidence>
<feature type="domain" description="Pinin/SDK/MemA protein" evidence="22">
    <location>
        <begin position="138"/>
        <end position="261"/>
    </location>
</feature>
<dbReference type="OrthoDB" id="330772at2759"/>
<keyword evidence="9" id="KW-0747">Spliceosome</keyword>
<evidence type="ECO:0000256" key="19">
    <source>
        <dbReference type="ARBA" id="ARBA00023242"/>
    </source>
</evidence>
<organism evidence="24 25">
    <name type="scientific">Pomacea canaliculata</name>
    <name type="common">Golden apple snail</name>
    <dbReference type="NCBI Taxonomy" id="400727"/>
    <lineage>
        <taxon>Eukaryota</taxon>
        <taxon>Metazoa</taxon>
        <taxon>Spiralia</taxon>
        <taxon>Lophotrochozoa</taxon>
        <taxon>Mollusca</taxon>
        <taxon>Gastropoda</taxon>
        <taxon>Caenogastropoda</taxon>
        <taxon>Architaenioglossa</taxon>
        <taxon>Ampullarioidea</taxon>
        <taxon>Ampullariidae</taxon>
        <taxon>Pomacea</taxon>
    </lineage>
</organism>
<keyword evidence="8" id="KW-0507">mRNA processing</keyword>
<keyword evidence="15" id="KW-0238">DNA-binding</keyword>
<dbReference type="PANTHER" id="PTHR12707">
    <property type="entry name" value="PINN"/>
    <property type="match status" value="1"/>
</dbReference>
<dbReference type="GO" id="GO:0006397">
    <property type="term" value="P:mRNA processing"/>
    <property type="evidence" value="ECO:0007669"/>
    <property type="project" value="UniProtKB-KW"/>
</dbReference>
<evidence type="ECO:0000256" key="15">
    <source>
        <dbReference type="ARBA" id="ARBA00023125"/>
    </source>
</evidence>
<evidence type="ECO:0000256" key="10">
    <source>
        <dbReference type="ARBA" id="ARBA00022843"/>
    </source>
</evidence>
<feature type="compositionally biased region" description="Basic and acidic residues" evidence="21">
    <location>
        <begin position="295"/>
        <end position="308"/>
    </location>
</feature>
<keyword evidence="11" id="KW-0965">Cell junction</keyword>
<evidence type="ECO:0000256" key="14">
    <source>
        <dbReference type="ARBA" id="ARBA00023054"/>
    </source>
</evidence>
<dbReference type="EMBL" id="PZQS01000008">
    <property type="protein sequence ID" value="PVD25770.1"/>
    <property type="molecule type" value="Genomic_DNA"/>
</dbReference>
<dbReference type="InterPro" id="IPR006786">
    <property type="entry name" value="Pinin_SDK_MemA"/>
</dbReference>
<feature type="compositionally biased region" description="Basic and acidic residues" evidence="21">
    <location>
        <begin position="120"/>
        <end position="136"/>
    </location>
</feature>
<dbReference type="GO" id="GO:0016607">
    <property type="term" value="C:nuclear speck"/>
    <property type="evidence" value="ECO:0007669"/>
    <property type="project" value="UniProtKB-SubCell"/>
</dbReference>
<feature type="region of interest" description="Disordered" evidence="21">
    <location>
        <begin position="27"/>
        <end position="136"/>
    </location>
</feature>
<dbReference type="STRING" id="400727.A0A2T7NX75"/>
<evidence type="ECO:0000256" key="6">
    <source>
        <dbReference type="ARBA" id="ARBA00022499"/>
    </source>
</evidence>